<name>F7NHT2_9FIRM</name>
<protein>
    <submittedName>
        <fullName evidence="1">Uncharacterized protein</fullName>
    </submittedName>
</protein>
<gene>
    <name evidence="1" type="ORF">ALO_08148</name>
</gene>
<dbReference type="EMBL" id="AFGF01000056">
    <property type="protein sequence ID" value="EGO64457.1"/>
    <property type="molecule type" value="Genomic_DNA"/>
</dbReference>
<sequence>MQVKGLINHLGEEKQGAKNGGGNNMIFMLFHDFPTSLYALPRSPLGLNSMTSK</sequence>
<organism evidence="1 2">
    <name type="scientific">Acetonema longum DSM 6540</name>
    <dbReference type="NCBI Taxonomy" id="1009370"/>
    <lineage>
        <taxon>Bacteria</taxon>
        <taxon>Bacillati</taxon>
        <taxon>Bacillota</taxon>
        <taxon>Negativicutes</taxon>
        <taxon>Acetonemataceae</taxon>
        <taxon>Acetonema</taxon>
    </lineage>
</organism>
<dbReference type="AlphaFoldDB" id="F7NHT2"/>
<reference evidence="1 2" key="1">
    <citation type="journal article" date="2011" name="EMBO J.">
        <title>Structural diversity of bacterial flagellar motors.</title>
        <authorList>
            <person name="Chen S."/>
            <person name="Beeby M."/>
            <person name="Murphy G.E."/>
            <person name="Leadbetter J.R."/>
            <person name="Hendrixson D.R."/>
            <person name="Briegel A."/>
            <person name="Li Z."/>
            <person name="Shi J."/>
            <person name="Tocheva E.I."/>
            <person name="Muller A."/>
            <person name="Dobro M.J."/>
            <person name="Jensen G.J."/>
        </authorList>
    </citation>
    <scope>NUCLEOTIDE SEQUENCE [LARGE SCALE GENOMIC DNA]</scope>
    <source>
        <strain evidence="1 2">DSM 6540</strain>
    </source>
</reference>
<evidence type="ECO:0000313" key="2">
    <source>
        <dbReference type="Proteomes" id="UP000003240"/>
    </source>
</evidence>
<proteinExistence type="predicted"/>
<evidence type="ECO:0000313" key="1">
    <source>
        <dbReference type="EMBL" id="EGO64457.1"/>
    </source>
</evidence>
<comment type="caution">
    <text evidence="1">The sequence shown here is derived from an EMBL/GenBank/DDBJ whole genome shotgun (WGS) entry which is preliminary data.</text>
</comment>
<accession>F7NHT2</accession>
<dbReference type="Proteomes" id="UP000003240">
    <property type="component" value="Unassembled WGS sequence"/>
</dbReference>
<keyword evidence="2" id="KW-1185">Reference proteome</keyword>